<name>A0A067LNA2_JATCU</name>
<feature type="compositionally biased region" description="Basic and acidic residues" evidence="1">
    <location>
        <begin position="23"/>
        <end position="34"/>
    </location>
</feature>
<evidence type="ECO:0000313" key="2">
    <source>
        <dbReference type="EMBL" id="KDP45949.1"/>
    </source>
</evidence>
<feature type="region of interest" description="Disordered" evidence="1">
    <location>
        <begin position="78"/>
        <end position="128"/>
    </location>
</feature>
<sequence length="128" mass="13910">MGSSSDEDVRVLDDQSEVSSSSRVDENVEVTESRVGEVKCRKENIMIAYAPSDIDEGELLDICSMYNGAAAPSPLSLHALRPTRNQGGWRSPPKASTTTIPASLHAERVPNGAKQEGHPRQLPILDFH</sequence>
<proteinExistence type="predicted"/>
<reference evidence="2 3" key="1">
    <citation type="journal article" date="2014" name="PLoS ONE">
        <title>Global Analysis of Gene Expression Profiles in Physic Nut (Jatropha curcas L.) Seedlings Exposed to Salt Stress.</title>
        <authorList>
            <person name="Zhang L."/>
            <person name="Zhang C."/>
            <person name="Wu P."/>
            <person name="Chen Y."/>
            <person name="Li M."/>
            <person name="Jiang H."/>
            <person name="Wu G."/>
        </authorList>
    </citation>
    <scope>NUCLEOTIDE SEQUENCE [LARGE SCALE GENOMIC DNA]</scope>
    <source>
        <strain evidence="3">cv. GZQX0401</strain>
        <tissue evidence="2">Young leaves</tissue>
    </source>
</reference>
<feature type="region of interest" description="Disordered" evidence="1">
    <location>
        <begin position="1"/>
        <end position="34"/>
    </location>
</feature>
<evidence type="ECO:0000313" key="3">
    <source>
        <dbReference type="Proteomes" id="UP000027138"/>
    </source>
</evidence>
<feature type="compositionally biased region" description="Polar residues" evidence="1">
    <location>
        <begin position="83"/>
        <end position="101"/>
    </location>
</feature>
<organism evidence="2 3">
    <name type="scientific">Jatropha curcas</name>
    <name type="common">Barbados nut</name>
    <dbReference type="NCBI Taxonomy" id="180498"/>
    <lineage>
        <taxon>Eukaryota</taxon>
        <taxon>Viridiplantae</taxon>
        <taxon>Streptophyta</taxon>
        <taxon>Embryophyta</taxon>
        <taxon>Tracheophyta</taxon>
        <taxon>Spermatophyta</taxon>
        <taxon>Magnoliopsida</taxon>
        <taxon>eudicotyledons</taxon>
        <taxon>Gunneridae</taxon>
        <taxon>Pentapetalae</taxon>
        <taxon>rosids</taxon>
        <taxon>fabids</taxon>
        <taxon>Malpighiales</taxon>
        <taxon>Euphorbiaceae</taxon>
        <taxon>Crotonoideae</taxon>
        <taxon>Jatropheae</taxon>
        <taxon>Jatropha</taxon>
    </lineage>
</organism>
<dbReference type="EMBL" id="KK914224">
    <property type="protein sequence ID" value="KDP45949.1"/>
    <property type="molecule type" value="Genomic_DNA"/>
</dbReference>
<protein>
    <submittedName>
        <fullName evidence="2">Uncharacterized protein</fullName>
    </submittedName>
</protein>
<accession>A0A067LNA2</accession>
<evidence type="ECO:0000256" key="1">
    <source>
        <dbReference type="SAM" id="MobiDB-lite"/>
    </source>
</evidence>
<keyword evidence="3" id="KW-1185">Reference proteome</keyword>
<dbReference type="Proteomes" id="UP000027138">
    <property type="component" value="Unassembled WGS sequence"/>
</dbReference>
<dbReference type="AlphaFoldDB" id="A0A067LNA2"/>
<gene>
    <name evidence="2" type="ORF">JCGZ_11852</name>
</gene>